<dbReference type="AlphaFoldDB" id="A0AAN7P813"/>
<name>A0AAN7P813_9COLE</name>
<evidence type="ECO:0000313" key="1">
    <source>
        <dbReference type="EMBL" id="KAK4876456.1"/>
    </source>
</evidence>
<dbReference type="EMBL" id="JARPUR010000005">
    <property type="protein sequence ID" value="KAK4876456.1"/>
    <property type="molecule type" value="Genomic_DNA"/>
</dbReference>
<comment type="caution">
    <text evidence="1">The sequence shown here is derived from an EMBL/GenBank/DDBJ whole genome shotgun (WGS) entry which is preliminary data.</text>
</comment>
<gene>
    <name evidence="1" type="ORF">RN001_012878</name>
</gene>
<proteinExistence type="predicted"/>
<reference evidence="2" key="1">
    <citation type="submission" date="2023-01" db="EMBL/GenBank/DDBJ databases">
        <title>Key to firefly adult light organ development and bioluminescence: homeobox transcription factors regulate luciferase expression and transportation to peroxisome.</title>
        <authorList>
            <person name="Fu X."/>
        </authorList>
    </citation>
    <scope>NUCLEOTIDE SEQUENCE [LARGE SCALE GENOMIC DNA]</scope>
</reference>
<sequence>MAGVYSTAVNFSTLGLLRRLSKIQTINEFVTDTGDLYTFLRENISSKLGTGEDNDRKELPTVNKIKEVVLKAKSDALTNCLAVGLNTTDEALSTIHIKSDMDDNEIKLLVSVINDGGRCIRLGDEATPI</sequence>
<organism evidence="1 2">
    <name type="scientific">Aquatica leii</name>
    <dbReference type="NCBI Taxonomy" id="1421715"/>
    <lineage>
        <taxon>Eukaryota</taxon>
        <taxon>Metazoa</taxon>
        <taxon>Ecdysozoa</taxon>
        <taxon>Arthropoda</taxon>
        <taxon>Hexapoda</taxon>
        <taxon>Insecta</taxon>
        <taxon>Pterygota</taxon>
        <taxon>Neoptera</taxon>
        <taxon>Endopterygota</taxon>
        <taxon>Coleoptera</taxon>
        <taxon>Polyphaga</taxon>
        <taxon>Elateriformia</taxon>
        <taxon>Elateroidea</taxon>
        <taxon>Lampyridae</taxon>
        <taxon>Luciolinae</taxon>
        <taxon>Aquatica</taxon>
    </lineage>
</organism>
<keyword evidence="2" id="KW-1185">Reference proteome</keyword>
<evidence type="ECO:0000313" key="2">
    <source>
        <dbReference type="Proteomes" id="UP001353858"/>
    </source>
</evidence>
<dbReference type="Proteomes" id="UP001353858">
    <property type="component" value="Unassembled WGS sequence"/>
</dbReference>
<protein>
    <submittedName>
        <fullName evidence="1">Uncharacterized protein</fullName>
    </submittedName>
</protein>
<accession>A0AAN7P813</accession>